<sequence length="113" mass="13612">MWQEWRHLTLRIYLLNFMLNFFVMAVFLTTTPHFQTEIASNNMTDGQTNLPKLIYMFTFVYKTMTVCFLCITYETRVLPMIRQDLFIFMLAHKQYFLKITKVSKTTTQNNNNT</sequence>
<dbReference type="VEuPathDB" id="VectorBase:GBRI005817"/>
<reference evidence="3" key="1">
    <citation type="submission" date="2014-03" db="EMBL/GenBank/DDBJ databases">
        <authorList>
            <person name="Aksoy S."/>
            <person name="Warren W."/>
            <person name="Wilson R.K."/>
        </authorList>
    </citation>
    <scope>NUCLEOTIDE SEQUENCE [LARGE SCALE GENOMIC DNA]</scope>
    <source>
        <strain evidence="3">IAEA</strain>
    </source>
</reference>
<organism evidence="2 3">
    <name type="scientific">Glossina brevipalpis</name>
    <dbReference type="NCBI Taxonomy" id="37001"/>
    <lineage>
        <taxon>Eukaryota</taxon>
        <taxon>Metazoa</taxon>
        <taxon>Ecdysozoa</taxon>
        <taxon>Arthropoda</taxon>
        <taxon>Hexapoda</taxon>
        <taxon>Insecta</taxon>
        <taxon>Pterygota</taxon>
        <taxon>Neoptera</taxon>
        <taxon>Endopterygota</taxon>
        <taxon>Diptera</taxon>
        <taxon>Brachycera</taxon>
        <taxon>Muscomorpha</taxon>
        <taxon>Hippoboscoidea</taxon>
        <taxon>Glossinidae</taxon>
        <taxon>Glossina</taxon>
    </lineage>
</organism>
<dbReference type="Proteomes" id="UP000091820">
    <property type="component" value="Unassembled WGS sequence"/>
</dbReference>
<accession>A0A1A9W4B6</accession>
<reference evidence="2" key="2">
    <citation type="submission" date="2020-05" db="UniProtKB">
        <authorList>
            <consortium name="EnsemblMetazoa"/>
        </authorList>
    </citation>
    <scope>IDENTIFICATION</scope>
    <source>
        <strain evidence="2">IAEA</strain>
    </source>
</reference>
<proteinExistence type="predicted"/>
<evidence type="ECO:0000313" key="2">
    <source>
        <dbReference type="EnsemblMetazoa" id="GBRI005817-PA"/>
    </source>
</evidence>
<feature type="transmembrane region" description="Helical" evidence="1">
    <location>
        <begin position="54"/>
        <end position="73"/>
    </location>
</feature>
<dbReference type="AlphaFoldDB" id="A0A1A9W4B6"/>
<keyword evidence="1" id="KW-0812">Transmembrane</keyword>
<keyword evidence="3" id="KW-1185">Reference proteome</keyword>
<dbReference type="EnsemblMetazoa" id="GBRI005817-RA">
    <property type="protein sequence ID" value="GBRI005817-PA"/>
    <property type="gene ID" value="GBRI005817"/>
</dbReference>
<evidence type="ECO:0000313" key="3">
    <source>
        <dbReference type="Proteomes" id="UP000091820"/>
    </source>
</evidence>
<keyword evidence="1" id="KW-1133">Transmembrane helix</keyword>
<protein>
    <submittedName>
        <fullName evidence="2">Uncharacterized protein</fullName>
    </submittedName>
</protein>
<keyword evidence="1" id="KW-0472">Membrane</keyword>
<feature type="transmembrane region" description="Helical" evidence="1">
    <location>
        <begin position="12"/>
        <end position="34"/>
    </location>
</feature>
<name>A0A1A9W4B6_9MUSC</name>
<evidence type="ECO:0000256" key="1">
    <source>
        <dbReference type="SAM" id="Phobius"/>
    </source>
</evidence>